<dbReference type="EC" id="2.4.1.-" evidence="13"/>
<evidence type="ECO:0000259" key="14">
    <source>
        <dbReference type="PROSITE" id="PS51304"/>
    </source>
</evidence>
<evidence type="ECO:0000256" key="1">
    <source>
        <dbReference type="ARBA" id="ARBA00001936"/>
    </source>
</evidence>
<reference evidence="15" key="2">
    <citation type="submission" date="2021-12" db="EMBL/GenBank/DDBJ databases">
        <title>Resequencing data analysis of finger millet.</title>
        <authorList>
            <person name="Hatakeyama M."/>
            <person name="Aluri S."/>
            <person name="Balachadran M.T."/>
            <person name="Sivarajan S.R."/>
            <person name="Poveda L."/>
            <person name="Shimizu-Inatsugi R."/>
            <person name="Schlapbach R."/>
            <person name="Sreeman S.M."/>
            <person name="Shimizu K.K."/>
        </authorList>
    </citation>
    <scope>NUCLEOTIDE SEQUENCE</scope>
</reference>
<dbReference type="GO" id="GO:1990714">
    <property type="term" value="F:hydroxyproline O-galactosyltransferase activity"/>
    <property type="evidence" value="ECO:0007669"/>
    <property type="project" value="TreeGrafter"/>
</dbReference>
<comment type="similarity">
    <text evidence="4 13">Belongs to the glycosyltransferase 31 family.</text>
</comment>
<dbReference type="Gene3D" id="2.60.120.200">
    <property type="match status" value="1"/>
</dbReference>
<dbReference type="GO" id="GO:0030246">
    <property type="term" value="F:carbohydrate binding"/>
    <property type="evidence" value="ECO:0007669"/>
    <property type="project" value="InterPro"/>
</dbReference>
<dbReference type="SUPFAM" id="SSF49899">
    <property type="entry name" value="Concanavalin A-like lectins/glucanases"/>
    <property type="match status" value="1"/>
</dbReference>
<dbReference type="SMART" id="SM00908">
    <property type="entry name" value="Gal-bind_lectin"/>
    <property type="match status" value="1"/>
</dbReference>
<evidence type="ECO:0000256" key="13">
    <source>
        <dbReference type="RuleBase" id="RU363063"/>
    </source>
</evidence>
<proteinExistence type="inferred from homology"/>
<evidence type="ECO:0000256" key="5">
    <source>
        <dbReference type="ARBA" id="ARBA00022676"/>
    </source>
</evidence>
<protein>
    <recommendedName>
        <fullName evidence="13">Hexosyltransferase</fullName>
        <ecNumber evidence="13">2.4.1.-</ecNumber>
    </recommendedName>
</protein>
<comment type="pathway">
    <text evidence="3">Protein modification; protein glycosylation.</text>
</comment>
<evidence type="ECO:0000313" key="16">
    <source>
        <dbReference type="Proteomes" id="UP001054889"/>
    </source>
</evidence>
<dbReference type="InterPro" id="IPR002659">
    <property type="entry name" value="Glyco_trans_31"/>
</dbReference>
<dbReference type="InterPro" id="IPR013320">
    <property type="entry name" value="ConA-like_dom_sf"/>
</dbReference>
<dbReference type="Pfam" id="PF00337">
    <property type="entry name" value="Gal-bind_lectin"/>
    <property type="match status" value="1"/>
</dbReference>
<comment type="subcellular location">
    <subcellularLocation>
        <location evidence="2 13">Golgi apparatus membrane</location>
        <topology evidence="2 13">Single-pass type II membrane protein</topology>
    </subcellularLocation>
</comment>
<sequence>MTGSLQFMLELLGTNAVQGEEPPRILHFNPRIRGDFSGRPVIELNTCYRMQWAQPQRCQGWASRPDEDTVDGELKCEGWIHDEDNSKTKLEEESRIKLLLNRLVGRPNKVSVDQPYPFAEGTQFVLTIIAGLEGYHINVDGRHVASFPYRIRYLEMSEQWKASPLPTEPVELFIGILSAANHFAERMAVRKSWMISTRRSSSVVARFFVALNREKEVNEELKKEAEYFGDIVIVPFMDSYDLVVLKTIAMAEYGVRVVPAKYIMKVQSGKSLYVGNINYYHRTLRSGKWAVTYEEWPEDVYPPYANGPGYVISSDIAQYIISEFDNKTLRLFKMEDVSMGMWVEKFSVTSRPVEYLHDVSLGALSAAT</sequence>
<dbReference type="PANTHER" id="PTHR11214:SF241">
    <property type="entry name" value="GALECTIN DOMAIN-CONTAINING PROTEIN"/>
    <property type="match status" value="1"/>
</dbReference>
<evidence type="ECO:0000256" key="7">
    <source>
        <dbReference type="ARBA" id="ARBA00022692"/>
    </source>
</evidence>
<evidence type="ECO:0000256" key="4">
    <source>
        <dbReference type="ARBA" id="ARBA00008661"/>
    </source>
</evidence>
<dbReference type="PROSITE" id="PS51304">
    <property type="entry name" value="GALECTIN"/>
    <property type="match status" value="1"/>
</dbReference>
<reference evidence="15" key="1">
    <citation type="journal article" date="2018" name="DNA Res.">
        <title>Multiple hybrid de novo genome assembly of finger millet, an orphan allotetraploid crop.</title>
        <authorList>
            <person name="Hatakeyama M."/>
            <person name="Aluri S."/>
            <person name="Balachadran M.T."/>
            <person name="Sivarajan S.R."/>
            <person name="Patrignani A."/>
            <person name="Gruter S."/>
            <person name="Poveda L."/>
            <person name="Shimizu-Inatsugi R."/>
            <person name="Baeten J."/>
            <person name="Francoijs K.J."/>
            <person name="Nataraja K.N."/>
            <person name="Reddy Y.A.N."/>
            <person name="Phadnis S."/>
            <person name="Ravikumar R.L."/>
            <person name="Schlapbach R."/>
            <person name="Sreeman S.M."/>
            <person name="Shimizu K.K."/>
        </authorList>
    </citation>
    <scope>NUCLEOTIDE SEQUENCE</scope>
</reference>
<keyword evidence="8" id="KW-0735">Signal-anchor</keyword>
<dbReference type="EMBL" id="BQKI01000006">
    <property type="protein sequence ID" value="GJM96961.1"/>
    <property type="molecule type" value="Genomic_DNA"/>
</dbReference>
<keyword evidence="5 13" id="KW-0328">Glycosyltransferase</keyword>
<feature type="domain" description="Galectin" evidence="14">
    <location>
        <begin position="1"/>
        <end position="183"/>
    </location>
</feature>
<evidence type="ECO:0000256" key="3">
    <source>
        <dbReference type="ARBA" id="ARBA00004922"/>
    </source>
</evidence>
<dbReference type="Pfam" id="PF01762">
    <property type="entry name" value="Galactosyl_T"/>
    <property type="match status" value="2"/>
</dbReference>
<evidence type="ECO:0000256" key="6">
    <source>
        <dbReference type="ARBA" id="ARBA00022679"/>
    </source>
</evidence>
<dbReference type="GO" id="GO:1901137">
    <property type="term" value="P:carbohydrate derivative biosynthetic process"/>
    <property type="evidence" value="ECO:0007669"/>
    <property type="project" value="UniProtKB-ARBA"/>
</dbReference>
<evidence type="ECO:0000256" key="10">
    <source>
        <dbReference type="ARBA" id="ARBA00023034"/>
    </source>
</evidence>
<accession>A0AAV5CG06</accession>
<keyword evidence="12 13" id="KW-0464">Manganese</keyword>
<dbReference type="PANTHER" id="PTHR11214">
    <property type="entry name" value="BETA-1,3-N-ACETYLGLUCOSAMINYLTRANSFERASE"/>
    <property type="match status" value="1"/>
</dbReference>
<dbReference type="Proteomes" id="UP001054889">
    <property type="component" value="Unassembled WGS sequence"/>
</dbReference>
<evidence type="ECO:0000313" key="15">
    <source>
        <dbReference type="EMBL" id="GJM96961.1"/>
    </source>
</evidence>
<evidence type="ECO:0000256" key="9">
    <source>
        <dbReference type="ARBA" id="ARBA00022989"/>
    </source>
</evidence>
<keyword evidence="7" id="KW-0812">Transmembrane</keyword>
<evidence type="ECO:0000256" key="8">
    <source>
        <dbReference type="ARBA" id="ARBA00022968"/>
    </source>
</evidence>
<dbReference type="GO" id="GO:0000139">
    <property type="term" value="C:Golgi membrane"/>
    <property type="evidence" value="ECO:0007669"/>
    <property type="project" value="UniProtKB-SubCell"/>
</dbReference>
<keyword evidence="6" id="KW-0808">Transferase</keyword>
<keyword evidence="11" id="KW-0472">Membrane</keyword>
<keyword evidence="10 13" id="KW-0333">Golgi apparatus</keyword>
<comment type="caution">
    <text evidence="15">The sequence shown here is derived from an EMBL/GenBank/DDBJ whole genome shotgun (WGS) entry which is preliminary data.</text>
</comment>
<gene>
    <name evidence="15" type="primary">ga13845</name>
    <name evidence="15" type="ORF">PR202_ga13845</name>
</gene>
<evidence type="ECO:0000256" key="2">
    <source>
        <dbReference type="ARBA" id="ARBA00004323"/>
    </source>
</evidence>
<dbReference type="Gene3D" id="3.90.550.50">
    <property type="match status" value="1"/>
</dbReference>
<keyword evidence="9" id="KW-1133">Transmembrane helix</keyword>
<dbReference type="InterPro" id="IPR001079">
    <property type="entry name" value="Galectin_CRD"/>
</dbReference>
<name>A0AAV5CG06_ELECO</name>
<comment type="cofactor">
    <cofactor evidence="1 13">
        <name>Mn(2+)</name>
        <dbReference type="ChEBI" id="CHEBI:29035"/>
    </cofactor>
</comment>
<evidence type="ECO:0000256" key="12">
    <source>
        <dbReference type="ARBA" id="ARBA00023211"/>
    </source>
</evidence>
<keyword evidence="16" id="KW-1185">Reference proteome</keyword>
<organism evidence="15 16">
    <name type="scientific">Eleusine coracana subsp. coracana</name>
    <dbReference type="NCBI Taxonomy" id="191504"/>
    <lineage>
        <taxon>Eukaryota</taxon>
        <taxon>Viridiplantae</taxon>
        <taxon>Streptophyta</taxon>
        <taxon>Embryophyta</taxon>
        <taxon>Tracheophyta</taxon>
        <taxon>Spermatophyta</taxon>
        <taxon>Magnoliopsida</taxon>
        <taxon>Liliopsida</taxon>
        <taxon>Poales</taxon>
        <taxon>Poaceae</taxon>
        <taxon>PACMAD clade</taxon>
        <taxon>Chloridoideae</taxon>
        <taxon>Cynodonteae</taxon>
        <taxon>Eleusininae</taxon>
        <taxon>Eleusine</taxon>
    </lineage>
</organism>
<evidence type="ECO:0000256" key="11">
    <source>
        <dbReference type="ARBA" id="ARBA00023136"/>
    </source>
</evidence>
<dbReference type="AlphaFoldDB" id="A0AAV5CG06"/>